<dbReference type="Pfam" id="PF09350">
    <property type="entry name" value="DJC28_CD"/>
    <property type="match status" value="1"/>
</dbReference>
<comment type="caution">
    <text evidence="3">The sequence shown here is derived from an EMBL/GenBank/DDBJ whole genome shotgun (WGS) entry which is preliminary data.</text>
</comment>
<evidence type="ECO:0000313" key="3">
    <source>
        <dbReference type="EMBL" id="OBZ70344.1"/>
    </source>
</evidence>
<organism evidence="3 4">
    <name type="scientific">Grifola frondosa</name>
    <name type="common">Maitake</name>
    <name type="synonym">Polyporus frondosus</name>
    <dbReference type="NCBI Taxonomy" id="5627"/>
    <lineage>
        <taxon>Eukaryota</taxon>
        <taxon>Fungi</taxon>
        <taxon>Dikarya</taxon>
        <taxon>Basidiomycota</taxon>
        <taxon>Agaricomycotina</taxon>
        <taxon>Agaricomycetes</taxon>
        <taxon>Polyporales</taxon>
        <taxon>Grifolaceae</taxon>
        <taxon>Grifola</taxon>
    </lineage>
</organism>
<dbReference type="Proteomes" id="UP000092993">
    <property type="component" value="Unassembled WGS sequence"/>
</dbReference>
<dbReference type="InterPro" id="IPR018961">
    <property type="entry name" value="DnaJ_homolog_subfam-C_membr-28"/>
</dbReference>
<dbReference type="PANTHER" id="PTHR39394">
    <property type="entry name" value="YALI0E31793P"/>
    <property type="match status" value="1"/>
</dbReference>
<reference evidence="3 4" key="1">
    <citation type="submission" date="2016-03" db="EMBL/GenBank/DDBJ databases">
        <title>Whole genome sequencing of Grifola frondosa 9006-11.</title>
        <authorList>
            <person name="Min B."/>
            <person name="Park H."/>
            <person name="Kim J.-G."/>
            <person name="Cho H."/>
            <person name="Oh Y.-L."/>
            <person name="Kong W.-S."/>
            <person name="Choi I.-G."/>
        </authorList>
    </citation>
    <scope>NUCLEOTIDE SEQUENCE [LARGE SCALE GENOMIC DNA]</scope>
    <source>
        <strain evidence="3 4">9006-11</strain>
    </source>
</reference>
<dbReference type="PANTHER" id="PTHR39394:SF1">
    <property type="entry name" value="DNAJ HOMOLOGUE SUBFAMILY C MEMBER 28 CONSERVED DOMAIN-CONTAINING PROTEIN"/>
    <property type="match status" value="1"/>
</dbReference>
<evidence type="ECO:0000259" key="2">
    <source>
        <dbReference type="Pfam" id="PF09350"/>
    </source>
</evidence>
<feature type="region of interest" description="Disordered" evidence="1">
    <location>
        <begin position="1"/>
        <end position="51"/>
    </location>
</feature>
<evidence type="ECO:0000256" key="1">
    <source>
        <dbReference type="SAM" id="MobiDB-lite"/>
    </source>
</evidence>
<gene>
    <name evidence="3" type="ORF">A0H81_09765</name>
</gene>
<sequence>MYRSFLPSRAINHGTRHSSPSVSSTLDERAKRKEKETKKRMEQAGRLSRARESTLDYRLGIKGGSMDQHRRPNPVTMKGWASLVEDRIEKARLEGQFKTVKGRGQPIVQTVEDKNPFIAREEFLMNRIVQQQGAAPPWVEIQGELETAITSFREIVKQSWTRRAIRMLTASQPAALLPPHPG</sequence>
<feature type="domain" description="DnaJ homologue subfamily C member 28 conserved" evidence="2">
    <location>
        <begin position="83"/>
        <end position="153"/>
    </location>
</feature>
<dbReference type="EMBL" id="LUGG01000014">
    <property type="protein sequence ID" value="OBZ70344.1"/>
    <property type="molecule type" value="Genomic_DNA"/>
</dbReference>
<accession>A0A1C7M5J8</accession>
<name>A0A1C7M5J8_GRIFR</name>
<dbReference type="AlphaFoldDB" id="A0A1C7M5J8"/>
<protein>
    <recommendedName>
        <fullName evidence="2">DnaJ homologue subfamily C member 28 conserved domain-containing protein</fullName>
    </recommendedName>
</protein>
<feature type="compositionally biased region" description="Basic and acidic residues" evidence="1">
    <location>
        <begin position="26"/>
        <end position="51"/>
    </location>
</feature>
<keyword evidence="4" id="KW-1185">Reference proteome</keyword>
<evidence type="ECO:0000313" key="4">
    <source>
        <dbReference type="Proteomes" id="UP000092993"/>
    </source>
</evidence>
<dbReference type="OrthoDB" id="547796at2759"/>
<proteinExistence type="predicted"/>